<organism evidence="2 3">
    <name type="scientific">Gryllotalpicola reticulitermitis</name>
    <dbReference type="NCBI Taxonomy" id="1184153"/>
    <lineage>
        <taxon>Bacteria</taxon>
        <taxon>Bacillati</taxon>
        <taxon>Actinomycetota</taxon>
        <taxon>Actinomycetes</taxon>
        <taxon>Micrococcales</taxon>
        <taxon>Microbacteriaceae</taxon>
        <taxon>Gryllotalpicola</taxon>
    </lineage>
</organism>
<keyword evidence="1" id="KW-0472">Membrane</keyword>
<dbReference type="InterPro" id="IPR025962">
    <property type="entry name" value="SdpI/YhfL"/>
</dbReference>
<sequence length="119" mass="12124">MIATVVLPLIVVIMALGVVLGVRACANGRIKLNLAIGLRVGWVLHDEEAWEAGHKAAIPAVARVAPIAVVIALVAAIPAFGELAQILIALVGLAVVVVGLLWGTAAANRAAKVSVESRA</sequence>
<dbReference type="Proteomes" id="UP001595900">
    <property type="component" value="Unassembled WGS sequence"/>
</dbReference>
<evidence type="ECO:0000256" key="1">
    <source>
        <dbReference type="SAM" id="Phobius"/>
    </source>
</evidence>
<keyword evidence="1" id="KW-0812">Transmembrane</keyword>
<gene>
    <name evidence="2" type="ORF">ACFOYW_14240</name>
</gene>
<accession>A0ABV8QA45</accession>
<feature type="transmembrane region" description="Helical" evidence="1">
    <location>
        <begin position="60"/>
        <end position="80"/>
    </location>
</feature>
<protein>
    <submittedName>
        <fullName evidence="2">SdpI family protein</fullName>
    </submittedName>
</protein>
<comment type="caution">
    <text evidence="2">The sequence shown here is derived from an EMBL/GenBank/DDBJ whole genome shotgun (WGS) entry which is preliminary data.</text>
</comment>
<evidence type="ECO:0000313" key="2">
    <source>
        <dbReference type="EMBL" id="MFC4244533.1"/>
    </source>
</evidence>
<keyword evidence="3" id="KW-1185">Reference proteome</keyword>
<keyword evidence="1" id="KW-1133">Transmembrane helix</keyword>
<reference evidence="3" key="1">
    <citation type="journal article" date="2019" name="Int. J. Syst. Evol. Microbiol.">
        <title>The Global Catalogue of Microorganisms (GCM) 10K type strain sequencing project: providing services to taxonomists for standard genome sequencing and annotation.</title>
        <authorList>
            <consortium name="The Broad Institute Genomics Platform"/>
            <consortium name="The Broad Institute Genome Sequencing Center for Infectious Disease"/>
            <person name="Wu L."/>
            <person name="Ma J."/>
        </authorList>
    </citation>
    <scope>NUCLEOTIDE SEQUENCE [LARGE SCALE GENOMIC DNA]</scope>
    <source>
        <strain evidence="3">CGMCC 1.10363</strain>
    </source>
</reference>
<feature type="transmembrane region" description="Helical" evidence="1">
    <location>
        <begin position="86"/>
        <end position="108"/>
    </location>
</feature>
<feature type="transmembrane region" description="Helical" evidence="1">
    <location>
        <begin position="6"/>
        <end position="26"/>
    </location>
</feature>
<dbReference type="Pfam" id="PF13630">
    <property type="entry name" value="SdpI"/>
    <property type="match status" value="1"/>
</dbReference>
<dbReference type="RefSeq" id="WP_390230216.1">
    <property type="nucleotide sequence ID" value="NZ_JBHSCN010000006.1"/>
</dbReference>
<name>A0ABV8QA45_9MICO</name>
<proteinExistence type="predicted"/>
<dbReference type="EMBL" id="JBHSCN010000006">
    <property type="protein sequence ID" value="MFC4244533.1"/>
    <property type="molecule type" value="Genomic_DNA"/>
</dbReference>
<evidence type="ECO:0000313" key="3">
    <source>
        <dbReference type="Proteomes" id="UP001595900"/>
    </source>
</evidence>